<sequence length="397" mass="43268">MKVEKTGIDALDFNGQSSRRAFAGGNRVARHAGNAQWISPIWSLQMPGFVHTIRSGGVVEARKCMAAQNNVPLPDGLELAGYRIVKKIASGGFSIVYLAYDGEGNAVAIKEYLPSALALRQEGELAPVVSPANLPVFRLGLKCFFEEGRALAKIAHPNVVRVLNFFRAHDTVYMVMAYESGHTLQDQISRQRAKGGQIGPAFIRQVFIQVLKGLREVHANGLLHLDLKPANIYLRGDGTPLLLDFGAARRTIDSGALTLTPMYTPGFAAPELTIKTSPLGPWTDAYGIGAAMYACMAGAPPQPAEERRKADRMEHRFAELAGRYPAELVALVRRALASDPLDRPQSLFEMQKALQALETEPPPPVFPAPAGTFARLRTLARRLRARRRGEPADTVQG</sequence>
<keyword evidence="1" id="KW-0808">Transferase</keyword>
<comment type="caution">
    <text evidence="6">The sequence shown here is derived from an EMBL/GenBank/DDBJ whole genome shotgun (WGS) entry which is preliminary data.</text>
</comment>
<evidence type="ECO:0000313" key="7">
    <source>
        <dbReference type="Proteomes" id="UP000584325"/>
    </source>
</evidence>
<evidence type="ECO:0000256" key="4">
    <source>
        <dbReference type="ARBA" id="ARBA00022840"/>
    </source>
</evidence>
<protein>
    <recommendedName>
        <fullName evidence="5">Protein kinase domain-containing protein</fullName>
    </recommendedName>
</protein>
<feature type="domain" description="Protein kinase" evidence="5">
    <location>
        <begin position="82"/>
        <end position="357"/>
    </location>
</feature>
<dbReference type="GO" id="GO:0004674">
    <property type="term" value="F:protein serine/threonine kinase activity"/>
    <property type="evidence" value="ECO:0007669"/>
    <property type="project" value="TreeGrafter"/>
</dbReference>
<dbReference type="SUPFAM" id="SSF56112">
    <property type="entry name" value="Protein kinase-like (PK-like)"/>
    <property type="match status" value="1"/>
</dbReference>
<gene>
    <name evidence="6" type="ORF">FHS02_005083</name>
</gene>
<evidence type="ECO:0000256" key="1">
    <source>
        <dbReference type="ARBA" id="ARBA00022679"/>
    </source>
</evidence>
<dbReference type="Gene3D" id="1.10.510.10">
    <property type="entry name" value="Transferase(Phosphotransferase) domain 1"/>
    <property type="match status" value="1"/>
</dbReference>
<dbReference type="Pfam" id="PF00069">
    <property type="entry name" value="Pkinase"/>
    <property type="match status" value="1"/>
</dbReference>
<keyword evidence="2" id="KW-0547">Nucleotide-binding</keyword>
<evidence type="ECO:0000256" key="2">
    <source>
        <dbReference type="ARBA" id="ARBA00022741"/>
    </source>
</evidence>
<dbReference type="PROSITE" id="PS00108">
    <property type="entry name" value="PROTEIN_KINASE_ST"/>
    <property type="match status" value="1"/>
</dbReference>
<organism evidence="6 7">
    <name type="scientific">Pseudoduganella umbonata</name>
    <dbReference type="NCBI Taxonomy" id="864828"/>
    <lineage>
        <taxon>Bacteria</taxon>
        <taxon>Pseudomonadati</taxon>
        <taxon>Pseudomonadota</taxon>
        <taxon>Betaproteobacteria</taxon>
        <taxon>Burkholderiales</taxon>
        <taxon>Oxalobacteraceae</taxon>
        <taxon>Telluria group</taxon>
        <taxon>Pseudoduganella</taxon>
    </lineage>
</organism>
<name>A0A7W5EFA5_9BURK</name>
<dbReference type="GO" id="GO:0005524">
    <property type="term" value="F:ATP binding"/>
    <property type="evidence" value="ECO:0007669"/>
    <property type="project" value="UniProtKB-KW"/>
</dbReference>
<accession>A0A7W5EFA5</accession>
<reference evidence="6 7" key="1">
    <citation type="submission" date="2020-08" db="EMBL/GenBank/DDBJ databases">
        <title>Genomic Encyclopedia of Type Strains, Phase III (KMG-III): the genomes of soil and plant-associated and newly described type strains.</title>
        <authorList>
            <person name="Whitman W."/>
        </authorList>
    </citation>
    <scope>NUCLEOTIDE SEQUENCE [LARGE SCALE GENOMIC DNA]</scope>
    <source>
        <strain evidence="6 7">CECT 7753</strain>
    </source>
</reference>
<dbReference type="CDD" id="cd14014">
    <property type="entry name" value="STKc_PknB_like"/>
    <property type="match status" value="1"/>
</dbReference>
<dbReference type="PANTHER" id="PTHR43289:SF34">
    <property type="entry name" value="SERINE_THREONINE-PROTEIN KINASE YBDM-RELATED"/>
    <property type="match status" value="1"/>
</dbReference>
<keyword evidence="4" id="KW-0067">ATP-binding</keyword>
<proteinExistence type="predicted"/>
<evidence type="ECO:0000256" key="3">
    <source>
        <dbReference type="ARBA" id="ARBA00022777"/>
    </source>
</evidence>
<evidence type="ECO:0000313" key="6">
    <source>
        <dbReference type="EMBL" id="MBB3224219.1"/>
    </source>
</evidence>
<dbReference type="AlphaFoldDB" id="A0A7W5EFA5"/>
<keyword evidence="3" id="KW-0418">Kinase</keyword>
<dbReference type="SMART" id="SM00220">
    <property type="entry name" value="S_TKc"/>
    <property type="match status" value="1"/>
</dbReference>
<dbReference type="PANTHER" id="PTHR43289">
    <property type="entry name" value="MITOGEN-ACTIVATED PROTEIN KINASE KINASE KINASE 20-RELATED"/>
    <property type="match status" value="1"/>
</dbReference>
<dbReference type="Gene3D" id="3.30.200.20">
    <property type="entry name" value="Phosphorylase Kinase, domain 1"/>
    <property type="match status" value="1"/>
</dbReference>
<dbReference type="InterPro" id="IPR000719">
    <property type="entry name" value="Prot_kinase_dom"/>
</dbReference>
<dbReference type="EMBL" id="JACHXS010000012">
    <property type="protein sequence ID" value="MBB3224219.1"/>
    <property type="molecule type" value="Genomic_DNA"/>
</dbReference>
<dbReference type="PROSITE" id="PS50011">
    <property type="entry name" value="PROTEIN_KINASE_DOM"/>
    <property type="match status" value="1"/>
</dbReference>
<dbReference type="InterPro" id="IPR008271">
    <property type="entry name" value="Ser/Thr_kinase_AS"/>
</dbReference>
<dbReference type="InterPro" id="IPR011009">
    <property type="entry name" value="Kinase-like_dom_sf"/>
</dbReference>
<evidence type="ECO:0000259" key="5">
    <source>
        <dbReference type="PROSITE" id="PS50011"/>
    </source>
</evidence>
<dbReference type="Proteomes" id="UP000584325">
    <property type="component" value="Unassembled WGS sequence"/>
</dbReference>